<dbReference type="FunFam" id="3.30.160.810:FF:000001">
    <property type="entry name" value="50S ribosomal protein L3"/>
    <property type="match status" value="1"/>
</dbReference>
<sequence length="212" mass="22647">MNGILGKKIGMTQIFGPGHAVIPVTVVEAGPCVVTQVKDGKRDGYSAVQLGFVEKKKQKTTKAMQGHFTKAGAVTPLRFVKEIRSADAKDYKPGQVIKADIFTEGDMVKVTGIMKGRGTQGVVKRHGFKGGPKTHGQTDRLRRPGSAGAGSTPGRVYPGRRYPGQMGNVQITVRNLKIVKVDAEKNLLLIKGPVPGAPDGILVVQKIIKKKA</sequence>
<evidence type="ECO:0000313" key="9">
    <source>
        <dbReference type="EMBL" id="MBI4725909.1"/>
    </source>
</evidence>
<evidence type="ECO:0000256" key="2">
    <source>
        <dbReference type="ARBA" id="ARBA00022730"/>
    </source>
</evidence>
<comment type="function">
    <text evidence="7">One of the primary rRNA binding proteins, it binds directly near the 3'-end of the 23S rRNA, where it nucleates assembly of the 50S subunit.</text>
</comment>
<dbReference type="GO" id="GO:0019843">
    <property type="term" value="F:rRNA binding"/>
    <property type="evidence" value="ECO:0007669"/>
    <property type="project" value="UniProtKB-UniRule"/>
</dbReference>
<comment type="similarity">
    <text evidence="1 7">Belongs to the universal ribosomal protein uL3 family.</text>
</comment>
<keyword evidence="4 7" id="KW-0689">Ribosomal protein</keyword>
<dbReference type="Gene3D" id="3.30.160.810">
    <property type="match status" value="1"/>
</dbReference>
<evidence type="ECO:0000313" key="10">
    <source>
        <dbReference type="Proteomes" id="UP000736328"/>
    </source>
</evidence>
<dbReference type="InterPro" id="IPR009000">
    <property type="entry name" value="Transl_B-barrel_sf"/>
</dbReference>
<evidence type="ECO:0000256" key="6">
    <source>
        <dbReference type="ARBA" id="ARBA00035243"/>
    </source>
</evidence>
<dbReference type="GO" id="GO:0022625">
    <property type="term" value="C:cytosolic large ribosomal subunit"/>
    <property type="evidence" value="ECO:0007669"/>
    <property type="project" value="TreeGrafter"/>
</dbReference>
<gene>
    <name evidence="7 9" type="primary">rplC</name>
    <name evidence="9" type="ORF">HY768_01560</name>
</gene>
<dbReference type="Pfam" id="PF00297">
    <property type="entry name" value="Ribosomal_L3"/>
    <property type="match status" value="1"/>
</dbReference>
<dbReference type="SUPFAM" id="SSF50447">
    <property type="entry name" value="Translation proteins"/>
    <property type="match status" value="1"/>
</dbReference>
<proteinExistence type="inferred from homology"/>
<dbReference type="PANTHER" id="PTHR11229">
    <property type="entry name" value="50S RIBOSOMAL PROTEIN L3"/>
    <property type="match status" value="1"/>
</dbReference>
<dbReference type="Proteomes" id="UP000736328">
    <property type="component" value="Unassembled WGS sequence"/>
</dbReference>
<name>A0A933I904_UNCT6</name>
<evidence type="ECO:0000256" key="3">
    <source>
        <dbReference type="ARBA" id="ARBA00022884"/>
    </source>
</evidence>
<evidence type="ECO:0000256" key="4">
    <source>
        <dbReference type="ARBA" id="ARBA00022980"/>
    </source>
</evidence>
<dbReference type="EMBL" id="JACQXR010000015">
    <property type="protein sequence ID" value="MBI4725909.1"/>
    <property type="molecule type" value="Genomic_DNA"/>
</dbReference>
<comment type="subunit">
    <text evidence="7">Part of the 50S ribosomal subunit. Forms a cluster with proteins L14 and L19.</text>
</comment>
<dbReference type="GO" id="GO:0006412">
    <property type="term" value="P:translation"/>
    <property type="evidence" value="ECO:0007669"/>
    <property type="project" value="UniProtKB-UniRule"/>
</dbReference>
<evidence type="ECO:0000256" key="1">
    <source>
        <dbReference type="ARBA" id="ARBA00006540"/>
    </source>
</evidence>
<evidence type="ECO:0000256" key="5">
    <source>
        <dbReference type="ARBA" id="ARBA00023274"/>
    </source>
</evidence>
<evidence type="ECO:0000256" key="8">
    <source>
        <dbReference type="SAM" id="MobiDB-lite"/>
    </source>
</evidence>
<keyword evidence="5 7" id="KW-0687">Ribonucleoprotein</keyword>
<keyword evidence="3 7" id="KW-0694">RNA-binding</keyword>
<feature type="region of interest" description="Disordered" evidence="8">
    <location>
        <begin position="123"/>
        <end position="161"/>
    </location>
</feature>
<evidence type="ECO:0000256" key="7">
    <source>
        <dbReference type="HAMAP-Rule" id="MF_01325"/>
    </source>
</evidence>
<dbReference type="Gene3D" id="2.40.30.10">
    <property type="entry name" value="Translation factors"/>
    <property type="match status" value="1"/>
</dbReference>
<organism evidence="9 10">
    <name type="scientific">candidate division TA06 bacterium</name>
    <dbReference type="NCBI Taxonomy" id="2250710"/>
    <lineage>
        <taxon>Bacteria</taxon>
        <taxon>Bacteria division TA06</taxon>
    </lineage>
</organism>
<accession>A0A933I904</accession>
<dbReference type="FunFam" id="2.40.30.10:FF:000004">
    <property type="entry name" value="50S ribosomal protein L3"/>
    <property type="match status" value="1"/>
</dbReference>
<dbReference type="InterPro" id="IPR000597">
    <property type="entry name" value="Ribosomal_uL3"/>
</dbReference>
<reference evidence="9" key="1">
    <citation type="submission" date="2020-07" db="EMBL/GenBank/DDBJ databases">
        <title>Huge and variable diversity of episymbiotic CPR bacteria and DPANN archaea in groundwater ecosystems.</title>
        <authorList>
            <person name="He C.Y."/>
            <person name="Keren R."/>
            <person name="Whittaker M."/>
            <person name="Farag I.F."/>
            <person name="Doudna J."/>
            <person name="Cate J.H.D."/>
            <person name="Banfield J.F."/>
        </authorList>
    </citation>
    <scope>NUCLEOTIDE SEQUENCE</scope>
    <source>
        <strain evidence="9">NC_groundwater_1520_Pr4_B-0.1um_53_5</strain>
    </source>
</reference>
<dbReference type="PANTHER" id="PTHR11229:SF16">
    <property type="entry name" value="LARGE RIBOSOMAL SUBUNIT PROTEIN UL3C"/>
    <property type="match status" value="1"/>
</dbReference>
<dbReference type="GO" id="GO:0003735">
    <property type="term" value="F:structural constituent of ribosome"/>
    <property type="evidence" value="ECO:0007669"/>
    <property type="project" value="UniProtKB-UniRule"/>
</dbReference>
<dbReference type="InterPro" id="IPR019927">
    <property type="entry name" value="Ribosomal_uL3_bac/org-type"/>
</dbReference>
<dbReference type="NCBIfam" id="TIGR03625">
    <property type="entry name" value="L3_bact"/>
    <property type="match status" value="1"/>
</dbReference>
<dbReference type="HAMAP" id="MF_01325_B">
    <property type="entry name" value="Ribosomal_uL3_B"/>
    <property type="match status" value="1"/>
</dbReference>
<protein>
    <recommendedName>
        <fullName evidence="6 7">Large ribosomal subunit protein uL3</fullName>
    </recommendedName>
</protein>
<dbReference type="AlphaFoldDB" id="A0A933I904"/>
<comment type="caution">
    <text evidence="9">The sequence shown here is derived from an EMBL/GenBank/DDBJ whole genome shotgun (WGS) entry which is preliminary data.</text>
</comment>
<keyword evidence="2 7" id="KW-0699">rRNA-binding</keyword>